<comment type="caution">
    <text evidence="7">The sequence shown here is derived from an EMBL/GenBank/DDBJ whole genome shotgun (WGS) entry which is preliminary data.</text>
</comment>
<proteinExistence type="inferred from homology"/>
<organism evidence="7 8">
    <name type="scientific">Cryomyces antarcticus</name>
    <dbReference type="NCBI Taxonomy" id="329879"/>
    <lineage>
        <taxon>Eukaryota</taxon>
        <taxon>Fungi</taxon>
        <taxon>Dikarya</taxon>
        <taxon>Ascomycota</taxon>
        <taxon>Pezizomycotina</taxon>
        <taxon>Dothideomycetes</taxon>
        <taxon>Dothideomycetes incertae sedis</taxon>
        <taxon>Cryomyces</taxon>
    </lineage>
</organism>
<dbReference type="InterPro" id="IPR017853">
    <property type="entry name" value="GH"/>
</dbReference>
<reference evidence="7 8" key="1">
    <citation type="submission" date="2023-08" db="EMBL/GenBank/DDBJ databases">
        <title>Black Yeasts Isolated from many extreme environments.</title>
        <authorList>
            <person name="Coleine C."/>
            <person name="Stajich J.E."/>
            <person name="Selbmann L."/>
        </authorList>
    </citation>
    <scope>NUCLEOTIDE SEQUENCE [LARGE SCALE GENOMIC DNA]</scope>
    <source>
        <strain evidence="7 8">CCFEE 536</strain>
    </source>
</reference>
<dbReference type="EC" id="3.2.1.22" evidence="3 6"/>
<dbReference type="PANTHER" id="PTHR11452:SF75">
    <property type="entry name" value="ALPHA-GALACTOSIDASE MEL1"/>
    <property type="match status" value="1"/>
</dbReference>
<dbReference type="InterPro" id="IPR013785">
    <property type="entry name" value="Aldolase_TIM"/>
</dbReference>
<dbReference type="Pfam" id="PF16499">
    <property type="entry name" value="Melibiase_2"/>
    <property type="match status" value="1"/>
</dbReference>
<accession>A0ABR0LII8</accession>
<dbReference type="EMBL" id="JAVRRA010019739">
    <property type="protein sequence ID" value="KAK5176858.1"/>
    <property type="molecule type" value="Genomic_DNA"/>
</dbReference>
<keyword evidence="8" id="KW-1185">Reference proteome</keyword>
<keyword evidence="5 6" id="KW-0326">Glycosidase</keyword>
<feature type="non-terminal residue" evidence="7">
    <location>
        <position position="73"/>
    </location>
</feature>
<dbReference type="SUPFAM" id="SSF51445">
    <property type="entry name" value="(Trans)glycosidases"/>
    <property type="match status" value="1"/>
</dbReference>
<protein>
    <recommendedName>
        <fullName evidence="3 6">Alpha-galactosidase</fullName>
        <ecNumber evidence="3 6">3.2.1.22</ecNumber>
    </recommendedName>
    <alternativeName>
        <fullName evidence="6">Melibiase</fullName>
    </alternativeName>
</protein>
<comment type="catalytic activity">
    <reaction evidence="1 6">
        <text>Hydrolysis of terminal, non-reducing alpha-D-galactose residues in alpha-D-galactosides, including galactose oligosaccharides, galactomannans and galactolipids.</text>
        <dbReference type="EC" id="3.2.1.22"/>
    </reaction>
</comment>
<comment type="similarity">
    <text evidence="2 6">Belongs to the glycosyl hydrolase 27 family.</text>
</comment>
<evidence type="ECO:0000313" key="7">
    <source>
        <dbReference type="EMBL" id="KAK5176858.1"/>
    </source>
</evidence>
<keyword evidence="6" id="KW-1015">Disulfide bond</keyword>
<keyword evidence="4 6" id="KW-0378">Hydrolase</keyword>
<dbReference type="Gene3D" id="3.20.20.70">
    <property type="entry name" value="Aldolase class I"/>
    <property type="match status" value="1"/>
</dbReference>
<evidence type="ECO:0000256" key="2">
    <source>
        <dbReference type="ARBA" id="ARBA00009743"/>
    </source>
</evidence>
<evidence type="ECO:0000256" key="6">
    <source>
        <dbReference type="RuleBase" id="RU361168"/>
    </source>
</evidence>
<dbReference type="GO" id="GO:0004557">
    <property type="term" value="F:alpha-galactosidase activity"/>
    <property type="evidence" value="ECO:0007669"/>
    <property type="project" value="UniProtKB-EC"/>
</dbReference>
<name>A0ABR0LII8_9PEZI</name>
<evidence type="ECO:0000256" key="3">
    <source>
        <dbReference type="ARBA" id="ARBA00012755"/>
    </source>
</evidence>
<gene>
    <name evidence="7" type="primary">MEL1</name>
    <name evidence="7" type="ORF">LTR16_011065</name>
</gene>
<dbReference type="InterPro" id="IPR002241">
    <property type="entry name" value="Glyco_hydro_27"/>
</dbReference>
<sequence length="73" mass="8127">MGMKFGMYSSAGVFTCGRFPGSLGYEQKDADLWASWGVDYLKYDNCYNQGQSGTPKLSFDRYNVMSQALNNTG</sequence>
<dbReference type="PANTHER" id="PTHR11452">
    <property type="entry name" value="ALPHA-GALACTOSIDASE/ALPHA-N-ACETYLGALACTOSAMINIDASE"/>
    <property type="match status" value="1"/>
</dbReference>
<evidence type="ECO:0000256" key="1">
    <source>
        <dbReference type="ARBA" id="ARBA00001255"/>
    </source>
</evidence>
<dbReference type="Proteomes" id="UP001357485">
    <property type="component" value="Unassembled WGS sequence"/>
</dbReference>
<evidence type="ECO:0000256" key="4">
    <source>
        <dbReference type="ARBA" id="ARBA00022801"/>
    </source>
</evidence>
<evidence type="ECO:0000256" key="5">
    <source>
        <dbReference type="ARBA" id="ARBA00023295"/>
    </source>
</evidence>
<dbReference type="PRINTS" id="PR00740">
    <property type="entry name" value="GLHYDRLASE27"/>
</dbReference>
<evidence type="ECO:0000313" key="8">
    <source>
        <dbReference type="Proteomes" id="UP001357485"/>
    </source>
</evidence>